<accession>A0ABW5W6C7</accession>
<dbReference type="InterPro" id="IPR005149">
    <property type="entry name" value="Tscrpt_reg_PadR_N"/>
</dbReference>
<dbReference type="RefSeq" id="WP_377389129.1">
    <property type="nucleotide sequence ID" value="NZ_JBHSAN010000015.1"/>
</dbReference>
<evidence type="ECO:0000259" key="2">
    <source>
        <dbReference type="Pfam" id="PF10400"/>
    </source>
</evidence>
<proteinExistence type="predicted"/>
<protein>
    <submittedName>
        <fullName evidence="3">PadR family transcriptional regulator</fullName>
    </submittedName>
</protein>
<dbReference type="InterPro" id="IPR036390">
    <property type="entry name" value="WH_DNA-bd_sf"/>
</dbReference>
<dbReference type="Pfam" id="PF03551">
    <property type="entry name" value="PadR"/>
    <property type="match status" value="1"/>
</dbReference>
<dbReference type="PANTHER" id="PTHR43252:SF2">
    <property type="entry name" value="TRANSCRIPTION REGULATOR, PADR-LIKE FAMILY"/>
    <property type="match status" value="1"/>
</dbReference>
<gene>
    <name evidence="3" type="ORF">ACFS2C_08900</name>
</gene>
<feature type="domain" description="Transcription regulator PadR C-terminal" evidence="2">
    <location>
        <begin position="93"/>
        <end position="183"/>
    </location>
</feature>
<dbReference type="EMBL" id="JBHUOF010000008">
    <property type="protein sequence ID" value="MFD2799509.1"/>
    <property type="molecule type" value="Genomic_DNA"/>
</dbReference>
<organism evidence="3 4">
    <name type="scientific">Prauserella oleivorans</name>
    <dbReference type="NCBI Taxonomy" id="1478153"/>
    <lineage>
        <taxon>Bacteria</taxon>
        <taxon>Bacillati</taxon>
        <taxon>Actinomycetota</taxon>
        <taxon>Actinomycetes</taxon>
        <taxon>Pseudonocardiales</taxon>
        <taxon>Pseudonocardiaceae</taxon>
        <taxon>Prauserella</taxon>
    </lineage>
</organism>
<comment type="caution">
    <text evidence="3">The sequence shown here is derived from an EMBL/GenBank/DDBJ whole genome shotgun (WGS) entry which is preliminary data.</text>
</comment>
<name>A0ABW5W6C7_9PSEU</name>
<dbReference type="SUPFAM" id="SSF46785">
    <property type="entry name" value="Winged helix' DNA-binding domain"/>
    <property type="match status" value="1"/>
</dbReference>
<dbReference type="Pfam" id="PF10400">
    <property type="entry name" value="Vir_act_alpha_C"/>
    <property type="match status" value="1"/>
</dbReference>
<evidence type="ECO:0000313" key="4">
    <source>
        <dbReference type="Proteomes" id="UP001597478"/>
    </source>
</evidence>
<evidence type="ECO:0000313" key="3">
    <source>
        <dbReference type="EMBL" id="MFD2799509.1"/>
    </source>
</evidence>
<evidence type="ECO:0000259" key="1">
    <source>
        <dbReference type="Pfam" id="PF03551"/>
    </source>
</evidence>
<dbReference type="Gene3D" id="1.10.10.10">
    <property type="entry name" value="Winged helix-like DNA-binding domain superfamily/Winged helix DNA-binding domain"/>
    <property type="match status" value="1"/>
</dbReference>
<sequence>MSLRYALIALLTSRPMTGYDLSKSFSRSVAHVWHAPDSQIYPELNRMERDGLLDSVEVPWGKKGTKKEYHVTDAGLADFRKWMESPLVPQRQRDPAYLKAAYFDFADPAAVREQLRQQRAYWEEHLAMLEATRATLVDRSHPTLAARIAKLSECEAELAVRYKIYAYDGLIARARTELAWIEDGFALVDELCGPTRERPSCRSDSARG</sequence>
<dbReference type="InterPro" id="IPR036388">
    <property type="entry name" value="WH-like_DNA-bd_sf"/>
</dbReference>
<dbReference type="PANTHER" id="PTHR43252">
    <property type="entry name" value="TRANSCRIPTIONAL REGULATOR YQJI"/>
    <property type="match status" value="1"/>
</dbReference>
<dbReference type="Proteomes" id="UP001597478">
    <property type="component" value="Unassembled WGS sequence"/>
</dbReference>
<dbReference type="InterPro" id="IPR018309">
    <property type="entry name" value="Tscrpt_reg_PadR_C"/>
</dbReference>
<keyword evidence="4" id="KW-1185">Reference proteome</keyword>
<reference evidence="4" key="1">
    <citation type="journal article" date="2019" name="Int. J. Syst. Evol. Microbiol.">
        <title>The Global Catalogue of Microorganisms (GCM) 10K type strain sequencing project: providing services to taxonomists for standard genome sequencing and annotation.</title>
        <authorList>
            <consortium name="The Broad Institute Genomics Platform"/>
            <consortium name="The Broad Institute Genome Sequencing Center for Infectious Disease"/>
            <person name="Wu L."/>
            <person name="Ma J."/>
        </authorList>
    </citation>
    <scope>NUCLEOTIDE SEQUENCE [LARGE SCALE GENOMIC DNA]</scope>
    <source>
        <strain evidence="4">IBRC-M 10906</strain>
    </source>
</reference>
<feature type="domain" description="Transcription regulator PadR N-terminal" evidence="1">
    <location>
        <begin position="7"/>
        <end position="79"/>
    </location>
</feature>